<dbReference type="InterPro" id="IPR050179">
    <property type="entry name" value="Trans_hexapeptide_repeat"/>
</dbReference>
<dbReference type="Gene3D" id="3.40.50.20">
    <property type="match status" value="1"/>
</dbReference>
<comment type="caution">
    <text evidence="6">The sequence shown here is derived from an EMBL/GenBank/DDBJ whole genome shotgun (WGS) entry which is preliminary data.</text>
</comment>
<dbReference type="Proteomes" id="UP000605990">
    <property type="component" value="Unassembled WGS sequence"/>
</dbReference>
<evidence type="ECO:0000259" key="5">
    <source>
        <dbReference type="Pfam" id="PF17836"/>
    </source>
</evidence>
<dbReference type="Gene3D" id="2.160.10.10">
    <property type="entry name" value="Hexapeptide repeat proteins"/>
    <property type="match status" value="1"/>
</dbReference>
<evidence type="ECO:0000256" key="1">
    <source>
        <dbReference type="ARBA" id="ARBA00007274"/>
    </source>
</evidence>
<dbReference type="EMBL" id="JACRUN010000001">
    <property type="protein sequence ID" value="MBC5833311.1"/>
    <property type="molecule type" value="Genomic_DNA"/>
</dbReference>
<dbReference type="SUPFAM" id="SSF51161">
    <property type="entry name" value="Trimeric LpxA-like enzymes"/>
    <property type="match status" value="1"/>
</dbReference>
<sequence length="214" mass="22492">MKKIAIIGAGGFGREVKMLIDQINVVSPKYTFIGYYDDGKEEGILINGFPVLGKVSDLNTVSEEISVALALGNPVYKKNVVGLVENQNISFETLIHPSVLIGNDEVSIGKGTVICAGNIITCNISIKDYVTLNLACTIGHDTVLEDFVSLMPGVNVSGEVVLEEAVYVGTGAKIINQVSVGKNTTIGAGAVVSKSLPENCTAVGIPAKPIKFHS</sequence>
<accession>A0ABR7IU65</accession>
<organism evidence="6 7">
    <name type="scientific">Flavobacterium bernardetii</name>
    <dbReference type="NCBI Taxonomy" id="2813823"/>
    <lineage>
        <taxon>Bacteria</taxon>
        <taxon>Pseudomonadati</taxon>
        <taxon>Bacteroidota</taxon>
        <taxon>Flavobacteriia</taxon>
        <taxon>Flavobacteriales</taxon>
        <taxon>Flavobacteriaceae</taxon>
        <taxon>Flavobacterium</taxon>
    </lineage>
</organism>
<dbReference type="Pfam" id="PF17836">
    <property type="entry name" value="PglD_N"/>
    <property type="match status" value="1"/>
</dbReference>
<dbReference type="NCBIfam" id="TIGR03570">
    <property type="entry name" value="NeuD_NnaD"/>
    <property type="match status" value="1"/>
</dbReference>
<evidence type="ECO:0000313" key="6">
    <source>
        <dbReference type="EMBL" id="MBC5833311.1"/>
    </source>
</evidence>
<dbReference type="Pfam" id="PF00132">
    <property type="entry name" value="Hexapep"/>
    <property type="match status" value="1"/>
</dbReference>
<dbReference type="PANTHER" id="PTHR43300">
    <property type="entry name" value="ACETYLTRANSFERASE"/>
    <property type="match status" value="1"/>
</dbReference>
<feature type="domain" description="PglD N-terminal" evidence="5">
    <location>
        <begin position="3"/>
        <end position="81"/>
    </location>
</feature>
<keyword evidence="7" id="KW-1185">Reference proteome</keyword>
<dbReference type="InterPro" id="IPR001451">
    <property type="entry name" value="Hexapep"/>
</dbReference>
<dbReference type="InterPro" id="IPR018357">
    <property type="entry name" value="Hexapep_transf_CS"/>
</dbReference>
<dbReference type="InterPro" id="IPR011004">
    <property type="entry name" value="Trimer_LpxA-like_sf"/>
</dbReference>
<dbReference type="RefSeq" id="WP_166124568.1">
    <property type="nucleotide sequence ID" value="NZ_JAANOQ010000001.1"/>
</dbReference>
<evidence type="ECO:0000256" key="4">
    <source>
        <dbReference type="ARBA" id="ARBA00023315"/>
    </source>
</evidence>
<keyword evidence="3" id="KW-0677">Repeat</keyword>
<name>A0ABR7IU65_9FLAO</name>
<dbReference type="PROSITE" id="PS00101">
    <property type="entry name" value="HEXAPEP_TRANSFERASES"/>
    <property type="match status" value="1"/>
</dbReference>
<keyword evidence="2" id="KW-0808">Transferase</keyword>
<dbReference type="InterPro" id="IPR020019">
    <property type="entry name" value="AcTrfase_PglD-like"/>
</dbReference>
<dbReference type="PANTHER" id="PTHR43300:SF7">
    <property type="entry name" value="UDP-N-ACETYLBACILLOSAMINE N-ACETYLTRANSFERASE"/>
    <property type="match status" value="1"/>
</dbReference>
<proteinExistence type="inferred from homology"/>
<evidence type="ECO:0000256" key="3">
    <source>
        <dbReference type="ARBA" id="ARBA00022737"/>
    </source>
</evidence>
<reference evidence="6 7" key="1">
    <citation type="submission" date="2020-08" db="EMBL/GenBank/DDBJ databases">
        <title>Description of novel Flavobacterium F-408 isolate.</title>
        <authorList>
            <person name="Saticioglu I.B."/>
            <person name="Duman M."/>
            <person name="Altun S."/>
        </authorList>
    </citation>
    <scope>NUCLEOTIDE SEQUENCE [LARGE SCALE GENOMIC DNA]</scope>
    <source>
        <strain evidence="6 7">F-408</strain>
    </source>
</reference>
<keyword evidence="4" id="KW-0012">Acyltransferase</keyword>
<evidence type="ECO:0000256" key="2">
    <source>
        <dbReference type="ARBA" id="ARBA00022679"/>
    </source>
</evidence>
<protein>
    <submittedName>
        <fullName evidence="6">Acetyltransferase</fullName>
    </submittedName>
</protein>
<evidence type="ECO:0000313" key="7">
    <source>
        <dbReference type="Proteomes" id="UP000605990"/>
    </source>
</evidence>
<comment type="similarity">
    <text evidence="1">Belongs to the transferase hexapeptide repeat family.</text>
</comment>
<gene>
    <name evidence="6" type="ORF">H8R27_00295</name>
</gene>
<dbReference type="InterPro" id="IPR041561">
    <property type="entry name" value="PglD_N"/>
</dbReference>
<dbReference type="CDD" id="cd03360">
    <property type="entry name" value="LbH_AT_putative"/>
    <property type="match status" value="1"/>
</dbReference>